<organism evidence="1 2">
    <name type="scientific">Pluteus cervinus</name>
    <dbReference type="NCBI Taxonomy" id="181527"/>
    <lineage>
        <taxon>Eukaryota</taxon>
        <taxon>Fungi</taxon>
        <taxon>Dikarya</taxon>
        <taxon>Basidiomycota</taxon>
        <taxon>Agaricomycotina</taxon>
        <taxon>Agaricomycetes</taxon>
        <taxon>Agaricomycetidae</taxon>
        <taxon>Agaricales</taxon>
        <taxon>Pluteineae</taxon>
        <taxon>Pluteaceae</taxon>
        <taxon>Pluteus</taxon>
    </lineage>
</organism>
<dbReference type="EMBL" id="ML209149">
    <property type="protein sequence ID" value="TFK58905.1"/>
    <property type="molecule type" value="Genomic_DNA"/>
</dbReference>
<reference evidence="1 2" key="1">
    <citation type="journal article" date="2019" name="Nat. Ecol. Evol.">
        <title>Megaphylogeny resolves global patterns of mushroom evolution.</title>
        <authorList>
            <person name="Varga T."/>
            <person name="Krizsan K."/>
            <person name="Foldi C."/>
            <person name="Dima B."/>
            <person name="Sanchez-Garcia M."/>
            <person name="Sanchez-Ramirez S."/>
            <person name="Szollosi G.J."/>
            <person name="Szarkandi J.G."/>
            <person name="Papp V."/>
            <person name="Albert L."/>
            <person name="Andreopoulos W."/>
            <person name="Angelini C."/>
            <person name="Antonin V."/>
            <person name="Barry K.W."/>
            <person name="Bougher N.L."/>
            <person name="Buchanan P."/>
            <person name="Buyck B."/>
            <person name="Bense V."/>
            <person name="Catcheside P."/>
            <person name="Chovatia M."/>
            <person name="Cooper J."/>
            <person name="Damon W."/>
            <person name="Desjardin D."/>
            <person name="Finy P."/>
            <person name="Geml J."/>
            <person name="Haridas S."/>
            <person name="Hughes K."/>
            <person name="Justo A."/>
            <person name="Karasinski D."/>
            <person name="Kautmanova I."/>
            <person name="Kiss B."/>
            <person name="Kocsube S."/>
            <person name="Kotiranta H."/>
            <person name="LaButti K.M."/>
            <person name="Lechner B.E."/>
            <person name="Liimatainen K."/>
            <person name="Lipzen A."/>
            <person name="Lukacs Z."/>
            <person name="Mihaltcheva S."/>
            <person name="Morgado L.N."/>
            <person name="Niskanen T."/>
            <person name="Noordeloos M.E."/>
            <person name="Ohm R.A."/>
            <person name="Ortiz-Santana B."/>
            <person name="Ovrebo C."/>
            <person name="Racz N."/>
            <person name="Riley R."/>
            <person name="Savchenko A."/>
            <person name="Shiryaev A."/>
            <person name="Soop K."/>
            <person name="Spirin V."/>
            <person name="Szebenyi C."/>
            <person name="Tomsovsky M."/>
            <person name="Tulloss R.E."/>
            <person name="Uehling J."/>
            <person name="Grigoriev I.V."/>
            <person name="Vagvolgyi C."/>
            <person name="Papp T."/>
            <person name="Martin F.M."/>
            <person name="Miettinen O."/>
            <person name="Hibbett D.S."/>
            <person name="Nagy L.G."/>
        </authorList>
    </citation>
    <scope>NUCLEOTIDE SEQUENCE [LARGE SCALE GENOMIC DNA]</scope>
    <source>
        <strain evidence="1 2">NL-1719</strain>
    </source>
</reference>
<evidence type="ECO:0000313" key="2">
    <source>
        <dbReference type="Proteomes" id="UP000308600"/>
    </source>
</evidence>
<evidence type="ECO:0000313" key="1">
    <source>
        <dbReference type="EMBL" id="TFK58905.1"/>
    </source>
</evidence>
<gene>
    <name evidence="1" type="ORF">BDN72DRAFT_906314</name>
</gene>
<sequence length="141" mass="16322">MSAKSIQRTRKELGLENTRQQKHTKETIAPHVQEIKKQFPVKGVEGMRRTLFAELEIKAPRSVISQHLHHIEPEAIAGRKSKKFKQAIFYAAGVNDVWAMDQHDKWGKYGLWLHNGIDPFLLQLLYTLLLKAWSIVRLNCP</sequence>
<keyword evidence="2" id="KW-1185">Reference proteome</keyword>
<accession>A0ACD2ZZQ6</accession>
<protein>
    <submittedName>
        <fullName evidence="1">Uncharacterized protein</fullName>
    </submittedName>
</protein>
<proteinExistence type="predicted"/>
<name>A0ACD2ZZQ6_9AGAR</name>
<dbReference type="Proteomes" id="UP000308600">
    <property type="component" value="Unassembled WGS sequence"/>
</dbReference>